<gene>
    <name evidence="5" type="ORF">GIS00_20190</name>
</gene>
<feature type="region of interest" description="Disordered" evidence="1">
    <location>
        <begin position="206"/>
        <end position="227"/>
    </location>
</feature>
<dbReference type="Pfam" id="PF15420">
    <property type="entry name" value="Abhydrolase_9_N"/>
    <property type="match status" value="1"/>
</dbReference>
<keyword evidence="2" id="KW-0812">Transmembrane</keyword>
<feature type="transmembrane region" description="Helical" evidence="2">
    <location>
        <begin position="128"/>
        <end position="147"/>
    </location>
</feature>
<evidence type="ECO:0000259" key="4">
    <source>
        <dbReference type="Pfam" id="PF15420"/>
    </source>
</evidence>
<dbReference type="RefSeq" id="WP_154770280.1">
    <property type="nucleotide sequence ID" value="NZ_WLYK01000009.1"/>
</dbReference>
<dbReference type="InterPro" id="IPR027787">
    <property type="entry name" value="Alpha/beta-hydrolase_catalytic"/>
</dbReference>
<feature type="domain" description="Alpha/beta-hydrolase N-terminal" evidence="4">
    <location>
        <begin position="38"/>
        <end position="246"/>
    </location>
</feature>
<feature type="transmembrane region" description="Helical" evidence="2">
    <location>
        <begin position="168"/>
        <end position="186"/>
    </location>
</feature>
<dbReference type="Proteomes" id="UP000460221">
    <property type="component" value="Unassembled WGS sequence"/>
</dbReference>
<reference evidence="5 6" key="1">
    <citation type="submission" date="2019-11" db="EMBL/GenBank/DDBJ databases">
        <authorList>
            <person name="Jiang L.-Q."/>
        </authorList>
    </citation>
    <scope>NUCLEOTIDE SEQUENCE [LARGE SCALE GENOMIC DNA]</scope>
    <source>
        <strain evidence="5 6">YIM 132087</strain>
    </source>
</reference>
<dbReference type="EMBL" id="WLYK01000009">
    <property type="protein sequence ID" value="MTD16263.1"/>
    <property type="molecule type" value="Genomic_DNA"/>
</dbReference>
<feature type="transmembrane region" description="Helical" evidence="2">
    <location>
        <begin position="48"/>
        <end position="72"/>
    </location>
</feature>
<evidence type="ECO:0000256" key="1">
    <source>
        <dbReference type="SAM" id="MobiDB-lite"/>
    </source>
</evidence>
<keyword evidence="6" id="KW-1185">Reference proteome</keyword>
<name>A0A7K1FSW1_9ACTN</name>
<keyword evidence="2" id="KW-0472">Membrane</keyword>
<protein>
    <recommendedName>
        <fullName evidence="7">Alpha/beta-hydrolase family protein</fullName>
    </recommendedName>
</protein>
<evidence type="ECO:0000259" key="3">
    <source>
        <dbReference type="Pfam" id="PF10081"/>
    </source>
</evidence>
<proteinExistence type="predicted"/>
<sequence>MGIPGQLLVLLRAHAGRFWRELSVGGVAGALTFFCFSMTPSLLPREWYLQGVASGICTVLGYAVGTFLGALVRRLGFRGLHHARHRVIANRVLLGLAIVLIPLFGVLGARWQLQVRELVRADTDDPNYYALVLLIAFVLARILLALARFLRWSARALGRFGGRWIPVPIAKAVAAVLVTVAVVLLLTDTLGPALLRAANNSFSLTDQGTADGVQQPTDPDRSGSPASLVSWDDLGREGRSFVATGPSTADISAFTGAPALAPVRVYAGLESADGLQQQADLVVRELQRTGGFDRSVLVVATSTGRGWINQVAAAALEYMWGGDTAIAGMQYSTMPSPVAFVVDTATPPQAGRILFDAVHAVWQTLPVDDRPRLITMGESLGSFGSQGAFDGLADVTAESDGSVWAGTPSFTPLWERATADRDPGSPEQVPVLDDCAVVCFSAAQGDIPAEATPKVVYLQHVNDPVVWWSGDLLFNRPDWLDETPQEGRSTTMTWIPLVTFWQVTTDMVFSSAMPDGYGHHYALELVDAFGAVVPPDGWSAGEAERLRQVLSSVGTGG</sequence>
<evidence type="ECO:0000313" key="5">
    <source>
        <dbReference type="EMBL" id="MTD16263.1"/>
    </source>
</evidence>
<feature type="transmembrane region" description="Helical" evidence="2">
    <location>
        <begin position="22"/>
        <end position="42"/>
    </location>
</feature>
<dbReference type="AlphaFoldDB" id="A0A7K1FSW1"/>
<dbReference type="InterPro" id="IPR027788">
    <property type="entry name" value="Alpha/beta-hydrolase_N_dom"/>
</dbReference>
<accession>A0A7K1FSW1</accession>
<keyword evidence="2" id="KW-1133">Transmembrane helix</keyword>
<feature type="transmembrane region" description="Helical" evidence="2">
    <location>
        <begin position="92"/>
        <end position="113"/>
    </location>
</feature>
<evidence type="ECO:0008006" key="7">
    <source>
        <dbReference type="Google" id="ProtNLM"/>
    </source>
</evidence>
<evidence type="ECO:0000256" key="2">
    <source>
        <dbReference type="SAM" id="Phobius"/>
    </source>
</evidence>
<dbReference type="Pfam" id="PF10081">
    <property type="entry name" value="Abhydrolase_9"/>
    <property type="match status" value="1"/>
</dbReference>
<organism evidence="5 6">
    <name type="scientific">Nakamurella alba</name>
    <dbReference type="NCBI Taxonomy" id="2665158"/>
    <lineage>
        <taxon>Bacteria</taxon>
        <taxon>Bacillati</taxon>
        <taxon>Actinomycetota</taxon>
        <taxon>Actinomycetes</taxon>
        <taxon>Nakamurellales</taxon>
        <taxon>Nakamurellaceae</taxon>
        <taxon>Nakamurella</taxon>
    </lineage>
</organism>
<comment type="caution">
    <text evidence="5">The sequence shown here is derived from an EMBL/GenBank/DDBJ whole genome shotgun (WGS) entry which is preliminary data.</text>
</comment>
<feature type="domain" description="Alpha/beta-hydrolase catalytic" evidence="3">
    <location>
        <begin position="263"/>
        <end position="546"/>
    </location>
</feature>
<evidence type="ECO:0000313" key="6">
    <source>
        <dbReference type="Proteomes" id="UP000460221"/>
    </source>
</evidence>
<feature type="compositionally biased region" description="Polar residues" evidence="1">
    <location>
        <begin position="206"/>
        <end position="217"/>
    </location>
</feature>